<dbReference type="Proteomes" id="UP001500466">
    <property type="component" value="Unassembled WGS sequence"/>
</dbReference>
<protein>
    <recommendedName>
        <fullName evidence="3">N-6 DNA Methylase</fullName>
    </recommendedName>
</protein>
<keyword evidence="2" id="KW-1185">Reference proteome</keyword>
<comment type="caution">
    <text evidence="1">The sequence shown here is derived from an EMBL/GenBank/DDBJ whole genome shotgun (WGS) entry which is preliminary data.</text>
</comment>
<organism evidence="1 2">
    <name type="scientific">Yinghuangia aomiensis</name>
    <dbReference type="NCBI Taxonomy" id="676205"/>
    <lineage>
        <taxon>Bacteria</taxon>
        <taxon>Bacillati</taxon>
        <taxon>Actinomycetota</taxon>
        <taxon>Actinomycetes</taxon>
        <taxon>Kitasatosporales</taxon>
        <taxon>Streptomycetaceae</taxon>
        <taxon>Yinghuangia</taxon>
    </lineage>
</organism>
<dbReference type="Gene3D" id="3.40.50.150">
    <property type="entry name" value="Vaccinia Virus protein VP39"/>
    <property type="match status" value="1"/>
</dbReference>
<evidence type="ECO:0000313" key="2">
    <source>
        <dbReference type="Proteomes" id="UP001500466"/>
    </source>
</evidence>
<dbReference type="EMBL" id="BAABHS010000001">
    <property type="protein sequence ID" value="GAA4945545.1"/>
    <property type="molecule type" value="Genomic_DNA"/>
</dbReference>
<dbReference type="RefSeq" id="WP_345673227.1">
    <property type="nucleotide sequence ID" value="NZ_BAABHS010000001.1"/>
</dbReference>
<dbReference type="InterPro" id="IPR029063">
    <property type="entry name" value="SAM-dependent_MTases_sf"/>
</dbReference>
<reference evidence="2" key="1">
    <citation type="journal article" date="2019" name="Int. J. Syst. Evol. Microbiol.">
        <title>The Global Catalogue of Microorganisms (GCM) 10K type strain sequencing project: providing services to taxonomists for standard genome sequencing and annotation.</title>
        <authorList>
            <consortium name="The Broad Institute Genomics Platform"/>
            <consortium name="The Broad Institute Genome Sequencing Center for Infectious Disease"/>
            <person name="Wu L."/>
            <person name="Ma J."/>
        </authorList>
    </citation>
    <scope>NUCLEOTIDE SEQUENCE [LARGE SCALE GENOMIC DNA]</scope>
    <source>
        <strain evidence="2">JCM 17986</strain>
    </source>
</reference>
<evidence type="ECO:0000313" key="1">
    <source>
        <dbReference type="EMBL" id="GAA4945545.1"/>
    </source>
</evidence>
<accession>A0ABP9GLD3</accession>
<dbReference type="PRINTS" id="PR00507">
    <property type="entry name" value="N12N6MTFRASE"/>
</dbReference>
<gene>
    <name evidence="1" type="ORF">GCM10023205_01500</name>
</gene>
<dbReference type="SUPFAM" id="SSF53335">
    <property type="entry name" value="S-adenosyl-L-methionine-dependent methyltransferases"/>
    <property type="match status" value="1"/>
</dbReference>
<evidence type="ECO:0008006" key="3">
    <source>
        <dbReference type="Google" id="ProtNLM"/>
    </source>
</evidence>
<sequence>MGPKVQTTGYAAYVRSLTQLVGDAAADRWSRIEGDIDHALNGEAAAAVRRLVDRPTRRAIGSFFTSGPVRAEFTDLLGQDLDNSGGPAGGYLDPACGAGDLLLSAAVRLPLAGSPPQTLRRWSTKLAGTDLQEPFVEAARLRLLLLVLRRHHDAGTPGRLTAAQTERAFPGLRQQDGLAALSELGQARQARRPLPHILLNPPFGPAPAPADCTWSTGKTSLAALFTAAAAEALPRGGRMTAILPDVLRSGSRYRAWRDRLAALMSVHEVRPHGQFDEHTDIDVFLLTGTRQAPARTAPPPPWTGPDNPVGHLTTIGDRFDVSVGPVVDFRDPHEGPRVPYLTARHIPAGDAMGLPANTRRYKGRLLTPPFVVMRRTSRPGQGVAGQPRSAGVLVLGDEPLAVDNHLITLAPKRRSGTGLRQSQRLLRVLGSPTTADWLDERIRCRHLTVTAVRGIPWLN</sequence>
<name>A0ABP9GLD3_9ACTN</name>
<proteinExistence type="predicted"/>